<dbReference type="Pfam" id="PF14355">
    <property type="entry name" value="Abi_C"/>
    <property type="match status" value="1"/>
</dbReference>
<protein>
    <submittedName>
        <fullName evidence="2">Abortive infection family protein</fullName>
    </submittedName>
</protein>
<sequence>MEDEDIKKLKRILEYNGRRDLSELFINSISYLDQTNTFGSRWNSWICYLEIKSPLKNQVLIDKLSDEDKKVIFDAVLQIYPSRNNEPEIVEIIYLPNFEQSEDETIDTKELDRISFEYIRDQIKKCNKKIIEEDFEGSITNARTLIESICLFIIESKNGYKYDYDGNLLRLYKKTSEILNMSPQKHDNESLKQILSGIISIINGVTGLRNSHSDSHGSGPLKKEYKIDQRHAVLTVNVAKTISEYLFLSFEKTTSA</sequence>
<reference evidence="2 3" key="1">
    <citation type="submission" date="2024-06" db="EMBL/GenBank/DDBJ databases">
        <authorList>
            <person name="Kaempfer P."/>
            <person name="Viver T."/>
        </authorList>
    </citation>
    <scope>NUCLEOTIDE SEQUENCE [LARGE SCALE GENOMIC DNA]</scope>
    <source>
        <strain evidence="2 3">ST-87</strain>
    </source>
</reference>
<gene>
    <name evidence="2" type="ORF">ABS764_01910</name>
</gene>
<dbReference type="InterPro" id="IPR026001">
    <property type="entry name" value="Abi-like_C"/>
</dbReference>
<proteinExistence type="predicted"/>
<name>A0ABW8XNX1_9FLAO</name>
<feature type="domain" description="Abortive infection protein-like C-terminal" evidence="1">
    <location>
        <begin position="171"/>
        <end position="247"/>
    </location>
</feature>
<dbReference type="Proteomes" id="UP001629260">
    <property type="component" value="Unassembled WGS sequence"/>
</dbReference>
<accession>A0ABW8XNX1</accession>
<comment type="caution">
    <text evidence="2">The sequence shown here is derived from an EMBL/GenBank/DDBJ whole genome shotgun (WGS) entry which is preliminary data.</text>
</comment>
<evidence type="ECO:0000259" key="1">
    <source>
        <dbReference type="Pfam" id="PF14355"/>
    </source>
</evidence>
<evidence type="ECO:0000313" key="3">
    <source>
        <dbReference type="Proteomes" id="UP001629260"/>
    </source>
</evidence>
<dbReference type="RefSeq" id="WP_408079397.1">
    <property type="nucleotide sequence ID" value="NZ_JBELQA010000001.1"/>
</dbReference>
<keyword evidence="3" id="KW-1185">Reference proteome</keyword>
<evidence type="ECO:0000313" key="2">
    <source>
        <dbReference type="EMBL" id="MFL9829596.1"/>
    </source>
</evidence>
<organism evidence="2 3">
    <name type="scientific">Flavobacterium plantiphilum</name>
    <dbReference type="NCBI Taxonomy" id="3163297"/>
    <lineage>
        <taxon>Bacteria</taxon>
        <taxon>Pseudomonadati</taxon>
        <taxon>Bacteroidota</taxon>
        <taxon>Flavobacteriia</taxon>
        <taxon>Flavobacteriales</taxon>
        <taxon>Flavobacteriaceae</taxon>
        <taxon>Flavobacterium</taxon>
    </lineage>
</organism>
<dbReference type="EMBL" id="JBELQA010000001">
    <property type="protein sequence ID" value="MFL9829596.1"/>
    <property type="molecule type" value="Genomic_DNA"/>
</dbReference>